<comment type="caution">
    <text evidence="2">The sequence shown here is derived from an EMBL/GenBank/DDBJ whole genome shotgun (WGS) entry which is preliminary data.</text>
</comment>
<evidence type="ECO:0000256" key="1">
    <source>
        <dbReference type="SAM" id="MobiDB-lite"/>
    </source>
</evidence>
<sequence length="162" mass="18128">MKKPQTDKGKGTTPLVHFRIVFPSDGETYPKGIPSPAKLDKDKAVVSTSGVDKDKDADLNEEYFEEGDDEIVGTISIIPTEYLGEYEGDPEDDYDMDDEEVFSFIRHEDEPGYFLRPSEKQKSHLRPLHITATMSGIKVNRVLIDGGASISLFAREDADEGW</sequence>
<organism evidence="2 3">
    <name type="scientific">Arachis hypogaea</name>
    <name type="common">Peanut</name>
    <dbReference type="NCBI Taxonomy" id="3818"/>
    <lineage>
        <taxon>Eukaryota</taxon>
        <taxon>Viridiplantae</taxon>
        <taxon>Streptophyta</taxon>
        <taxon>Embryophyta</taxon>
        <taxon>Tracheophyta</taxon>
        <taxon>Spermatophyta</taxon>
        <taxon>Magnoliopsida</taxon>
        <taxon>eudicotyledons</taxon>
        <taxon>Gunneridae</taxon>
        <taxon>Pentapetalae</taxon>
        <taxon>rosids</taxon>
        <taxon>fabids</taxon>
        <taxon>Fabales</taxon>
        <taxon>Fabaceae</taxon>
        <taxon>Papilionoideae</taxon>
        <taxon>50 kb inversion clade</taxon>
        <taxon>dalbergioids sensu lato</taxon>
        <taxon>Dalbergieae</taxon>
        <taxon>Pterocarpus clade</taxon>
        <taxon>Arachis</taxon>
    </lineage>
</organism>
<dbReference type="EMBL" id="SDMP01000002">
    <property type="protein sequence ID" value="RYR74664.1"/>
    <property type="molecule type" value="Genomic_DNA"/>
</dbReference>
<gene>
    <name evidence="2" type="ORF">Ahy_A02g009387</name>
</gene>
<accession>A0A445EGV1</accession>
<dbReference type="AlphaFoldDB" id="A0A445EGV1"/>
<reference evidence="2 3" key="1">
    <citation type="submission" date="2019-01" db="EMBL/GenBank/DDBJ databases">
        <title>Sequencing of cultivated peanut Arachis hypogaea provides insights into genome evolution and oil improvement.</title>
        <authorList>
            <person name="Chen X."/>
        </authorList>
    </citation>
    <scope>NUCLEOTIDE SEQUENCE [LARGE SCALE GENOMIC DNA]</scope>
    <source>
        <strain evidence="3">cv. Fuhuasheng</strain>
        <tissue evidence="2">Leaves</tissue>
    </source>
</reference>
<keyword evidence="3" id="KW-1185">Reference proteome</keyword>
<dbReference type="Proteomes" id="UP000289738">
    <property type="component" value="Chromosome A02"/>
</dbReference>
<evidence type="ECO:0000313" key="2">
    <source>
        <dbReference type="EMBL" id="RYR74664.1"/>
    </source>
</evidence>
<name>A0A445EGV1_ARAHY</name>
<proteinExistence type="predicted"/>
<feature type="region of interest" description="Disordered" evidence="1">
    <location>
        <begin position="27"/>
        <end position="52"/>
    </location>
</feature>
<protein>
    <submittedName>
        <fullName evidence="2">Uncharacterized protein</fullName>
    </submittedName>
</protein>
<evidence type="ECO:0000313" key="3">
    <source>
        <dbReference type="Proteomes" id="UP000289738"/>
    </source>
</evidence>